<gene>
    <name evidence="1" type="ORF">D806_028800</name>
</gene>
<sequence>MNDPALLSPEDRFRAYLTHSEPYTAAVEAAGDTPWHAYDESRRRSLFFRRYERPAPPEGLFHNLDEIRR</sequence>
<proteinExistence type="predicted"/>
<evidence type="ECO:0000313" key="2">
    <source>
        <dbReference type="Proteomes" id="UP000011200"/>
    </source>
</evidence>
<reference evidence="1 2" key="1">
    <citation type="journal article" date="2013" name="Genome Announc.">
        <title>Draft genome sequence of MKD8, a conjugal recipient Mycobacterium smegmatis strain.</title>
        <authorList>
            <person name="Gray T.A."/>
            <person name="Palumbo M.J."/>
            <person name="Derbyshire K.M."/>
        </authorList>
    </citation>
    <scope>NUCLEOTIDE SEQUENCE [LARGE SCALE GENOMIC DNA]</scope>
    <source>
        <strain evidence="1 2">MKD8</strain>
    </source>
</reference>
<protein>
    <submittedName>
        <fullName evidence="1">Uncharacterized protein</fullName>
    </submittedName>
</protein>
<dbReference type="Proteomes" id="UP000011200">
    <property type="component" value="Chromosome"/>
</dbReference>
<reference evidence="2" key="2">
    <citation type="submission" date="2018-03" db="EMBL/GenBank/DDBJ databases">
        <authorList>
            <person name="Derbyshire K."/>
            <person name="Gray T.A."/>
            <person name="Champion M."/>
        </authorList>
    </citation>
    <scope>NUCLEOTIDE SEQUENCE [LARGE SCALE GENOMIC DNA]</scope>
    <source>
        <strain evidence="2">MKD8</strain>
    </source>
</reference>
<dbReference type="EMBL" id="CP027541">
    <property type="protein sequence ID" value="AWT53854.1"/>
    <property type="molecule type" value="Genomic_DNA"/>
</dbReference>
<accession>A0A2U9PQ38</accession>
<name>A0A2U9PQ38_MYCSE</name>
<evidence type="ECO:0000313" key="1">
    <source>
        <dbReference type="EMBL" id="AWT53854.1"/>
    </source>
</evidence>
<organism evidence="1 2">
    <name type="scientific">Mycolicibacterium smegmatis (strain MKD8)</name>
    <name type="common">Mycobacterium smegmatis</name>
    <dbReference type="NCBI Taxonomy" id="1214915"/>
    <lineage>
        <taxon>Bacteria</taxon>
        <taxon>Bacillati</taxon>
        <taxon>Actinomycetota</taxon>
        <taxon>Actinomycetes</taxon>
        <taxon>Mycobacteriales</taxon>
        <taxon>Mycobacteriaceae</taxon>
        <taxon>Mycolicibacterium</taxon>
    </lineage>
</organism>
<dbReference type="AlphaFoldDB" id="A0A2U9PQ38"/>
<dbReference type="RefSeq" id="WP_003894292.1">
    <property type="nucleotide sequence ID" value="NZ_CP027541.1"/>
</dbReference>